<dbReference type="GO" id="GO:0008270">
    <property type="term" value="F:zinc ion binding"/>
    <property type="evidence" value="ECO:0007669"/>
    <property type="project" value="UniProtKB-KW"/>
</dbReference>
<dbReference type="GO" id="GO:0042800">
    <property type="term" value="F:histone H3K4 methyltransferase activity"/>
    <property type="evidence" value="ECO:0007669"/>
    <property type="project" value="TreeGrafter"/>
</dbReference>
<proteinExistence type="predicted"/>
<dbReference type="PANTHER" id="PTHR45888:SF1">
    <property type="entry name" value="HISTONE-LYSINE N-METHYLTRANSFERASE 2C"/>
    <property type="match status" value="1"/>
</dbReference>
<dbReference type="Proteomes" id="UP000193380">
    <property type="component" value="Unassembled WGS sequence"/>
</dbReference>
<evidence type="ECO:0000256" key="7">
    <source>
        <dbReference type="ARBA" id="ARBA00023163"/>
    </source>
</evidence>
<keyword evidence="3" id="KW-0677">Repeat</keyword>
<evidence type="ECO:0000313" key="11">
    <source>
        <dbReference type="Proteomes" id="UP000193380"/>
    </source>
</evidence>
<evidence type="ECO:0000256" key="1">
    <source>
        <dbReference type="ARBA" id="ARBA00004123"/>
    </source>
</evidence>
<dbReference type="AlphaFoldDB" id="A0A060W479"/>
<keyword evidence="8" id="KW-0539">Nucleus</keyword>
<sequence length="250" mass="27411">MVRQRSRTGQEKAKRSLSRKYSTGSLPENPMCKEEGWNKTESTQAEETPPVSERLEKVKKRYRKKRTKLEEEFPSYLQEAFFGKELLDKSKQSRQAGLVTTGLCEEISGAHAETKPRSVNASFLDPSSDPLLSATSTTIPISRKGGGLSNSEDPLVDLPEVLSTDADLLGMLSDDLVKQGNDSAGLDMAPISDDPIGSCQGSAGRGPRALQEEPLDVILSPELDKMVADGKTAMLKFDCLPDVLLNRCHW</sequence>
<dbReference type="PaxDb" id="8022-A0A060W479"/>
<dbReference type="EMBL" id="FR904324">
    <property type="protein sequence ID" value="CDQ59355.1"/>
    <property type="molecule type" value="Genomic_DNA"/>
</dbReference>
<feature type="region of interest" description="Disordered" evidence="9">
    <location>
        <begin position="1"/>
        <end position="53"/>
    </location>
</feature>
<evidence type="ECO:0000256" key="6">
    <source>
        <dbReference type="ARBA" id="ARBA00023015"/>
    </source>
</evidence>
<protein>
    <submittedName>
        <fullName evidence="10">Uncharacterized protein</fullName>
    </submittedName>
</protein>
<keyword evidence="2" id="KW-0479">Metal-binding</keyword>
<evidence type="ECO:0000256" key="3">
    <source>
        <dbReference type="ARBA" id="ARBA00022737"/>
    </source>
</evidence>
<organism evidence="10 11">
    <name type="scientific">Oncorhynchus mykiss</name>
    <name type="common">Rainbow trout</name>
    <name type="synonym">Salmo gairdneri</name>
    <dbReference type="NCBI Taxonomy" id="8022"/>
    <lineage>
        <taxon>Eukaryota</taxon>
        <taxon>Metazoa</taxon>
        <taxon>Chordata</taxon>
        <taxon>Craniata</taxon>
        <taxon>Vertebrata</taxon>
        <taxon>Euteleostomi</taxon>
        <taxon>Actinopterygii</taxon>
        <taxon>Neopterygii</taxon>
        <taxon>Teleostei</taxon>
        <taxon>Protacanthopterygii</taxon>
        <taxon>Salmoniformes</taxon>
        <taxon>Salmonidae</taxon>
        <taxon>Salmoninae</taxon>
        <taxon>Oncorhynchus</taxon>
    </lineage>
</organism>
<accession>A0A060W479</accession>
<evidence type="ECO:0000256" key="4">
    <source>
        <dbReference type="ARBA" id="ARBA00022771"/>
    </source>
</evidence>
<dbReference type="GO" id="GO:0003713">
    <property type="term" value="F:transcription coactivator activity"/>
    <property type="evidence" value="ECO:0007669"/>
    <property type="project" value="TreeGrafter"/>
</dbReference>
<reference evidence="10" key="2">
    <citation type="submission" date="2014-03" db="EMBL/GenBank/DDBJ databases">
        <authorList>
            <person name="Genoscope - CEA"/>
        </authorList>
    </citation>
    <scope>NUCLEOTIDE SEQUENCE</scope>
</reference>
<name>A0A060W479_ONCMY</name>
<reference evidence="10" key="1">
    <citation type="journal article" date="2014" name="Nat. Commun.">
        <title>The rainbow trout genome provides novel insights into evolution after whole-genome duplication in vertebrates.</title>
        <authorList>
            <person name="Berthelot C."/>
            <person name="Brunet F."/>
            <person name="Chalopin D."/>
            <person name="Juanchich A."/>
            <person name="Bernard M."/>
            <person name="Noel B."/>
            <person name="Bento P."/>
            <person name="Da Silva C."/>
            <person name="Labadie K."/>
            <person name="Alberti A."/>
            <person name="Aury J.M."/>
            <person name="Louis A."/>
            <person name="Dehais P."/>
            <person name="Bardou P."/>
            <person name="Montfort J."/>
            <person name="Klopp C."/>
            <person name="Cabau C."/>
            <person name="Gaspin C."/>
            <person name="Thorgaard G.H."/>
            <person name="Boussaha M."/>
            <person name="Quillet E."/>
            <person name="Guyomard R."/>
            <person name="Galiana D."/>
            <person name="Bobe J."/>
            <person name="Volff J.N."/>
            <person name="Genet C."/>
            <person name="Wincker P."/>
            <person name="Jaillon O."/>
            <person name="Roest Crollius H."/>
            <person name="Guiguen Y."/>
        </authorList>
    </citation>
    <scope>NUCLEOTIDE SEQUENCE [LARGE SCALE GENOMIC DNA]</scope>
</reference>
<keyword evidence="7" id="KW-0804">Transcription</keyword>
<keyword evidence="4" id="KW-0863">Zinc-finger</keyword>
<keyword evidence="5" id="KW-0862">Zinc</keyword>
<dbReference type="STRING" id="8022.A0A060W479"/>
<keyword evidence="6" id="KW-0805">Transcription regulation</keyword>
<gene>
    <name evidence="10" type="ORF">GSONMT00079678001</name>
</gene>
<evidence type="ECO:0000256" key="5">
    <source>
        <dbReference type="ARBA" id="ARBA00022833"/>
    </source>
</evidence>
<evidence type="ECO:0000256" key="9">
    <source>
        <dbReference type="SAM" id="MobiDB-lite"/>
    </source>
</evidence>
<evidence type="ECO:0000256" key="2">
    <source>
        <dbReference type="ARBA" id="ARBA00022723"/>
    </source>
</evidence>
<comment type="subcellular location">
    <subcellularLocation>
        <location evidence="1">Nucleus</location>
    </subcellularLocation>
</comment>
<dbReference type="GO" id="GO:0044666">
    <property type="term" value="C:MLL3/4 complex"/>
    <property type="evidence" value="ECO:0007669"/>
    <property type="project" value="TreeGrafter"/>
</dbReference>
<evidence type="ECO:0000256" key="8">
    <source>
        <dbReference type="ARBA" id="ARBA00023242"/>
    </source>
</evidence>
<evidence type="ECO:0000313" key="10">
    <source>
        <dbReference type="EMBL" id="CDQ59355.1"/>
    </source>
</evidence>
<dbReference type="GO" id="GO:0045944">
    <property type="term" value="P:positive regulation of transcription by RNA polymerase II"/>
    <property type="evidence" value="ECO:0007669"/>
    <property type="project" value="TreeGrafter"/>
</dbReference>
<dbReference type="PANTHER" id="PTHR45888">
    <property type="entry name" value="HL01030P-RELATED"/>
    <property type="match status" value="1"/>
</dbReference>